<dbReference type="InterPro" id="IPR001463">
    <property type="entry name" value="Na/Ala_symport"/>
</dbReference>
<feature type="transmembrane region" description="Helical" evidence="8">
    <location>
        <begin position="147"/>
        <end position="167"/>
    </location>
</feature>
<gene>
    <name evidence="9" type="ORF">INF20_02460</name>
</gene>
<sequence length="479" mass="50106">MGAKIAEIIQIIDGAIWGVPLMVAIMGTGLFLSCRLGFLQFRKLGRALKFAVKNEESDEGDVTSFGALCTALAATIGTGNIVGVATAIGLGGPGALFWMVAAACLGMATKYSEGVLALKYRVTMPDGHKLGGPFCYIEHGMGSRWKWLAIMFAIFGALAGALGIGTATQMNGIASAVQNFADPNMEHTVSIFGNDISIATVIAAIVVTAIVIVVIIGGISRIAKISEKLVPFMAIIYVTVCLLILVFNYKAIPGAIVEIVEGAFGLKAVGGGFVGAMLAAMSSGVARGIFSNEAGLGSAPIAAAAAKTKEPVRQGLVSMTGTFIDTVIICNMTGLTIMVTGAYKGSAEGAAMTATAFGEGLPWGNQVGAFLLMVCLALFAFTTILGWNYYGERCFEYLMKGNMKAVIGYRWLYVFAVFAGPFLTLNTVWAVADILNALMALPNLIALLALNGVIVAETRSYFKRAALGQVDGFETLNNK</sequence>
<keyword evidence="10" id="KW-1185">Reference proteome</keyword>
<dbReference type="Gene3D" id="1.20.1740.10">
    <property type="entry name" value="Amino acid/polyamine transporter I"/>
    <property type="match status" value="1"/>
</dbReference>
<evidence type="ECO:0000256" key="6">
    <source>
        <dbReference type="ARBA" id="ARBA00022989"/>
    </source>
</evidence>
<keyword evidence="7 8" id="KW-0472">Membrane</keyword>
<keyword evidence="4 8" id="KW-1003">Cell membrane</keyword>
<name>A0ABR9QW91_9FIRM</name>
<feature type="transmembrane region" description="Helical" evidence="8">
    <location>
        <begin position="411"/>
        <end position="431"/>
    </location>
</feature>
<comment type="subcellular location">
    <subcellularLocation>
        <location evidence="1 8">Cell membrane</location>
        <topology evidence="1 8">Multi-pass membrane protein</topology>
    </subcellularLocation>
</comment>
<dbReference type="PROSITE" id="PS51257">
    <property type="entry name" value="PROKAR_LIPOPROTEIN"/>
    <property type="match status" value="1"/>
</dbReference>
<dbReference type="RefSeq" id="WP_226384805.1">
    <property type="nucleotide sequence ID" value="NZ_JADCKA010000002.1"/>
</dbReference>
<dbReference type="PRINTS" id="PR00175">
    <property type="entry name" value="NAALASMPORT"/>
</dbReference>
<organism evidence="9 10">
    <name type="scientific">Gallibacter intestinalis</name>
    <dbReference type="NCBI Taxonomy" id="2779356"/>
    <lineage>
        <taxon>Bacteria</taxon>
        <taxon>Bacillati</taxon>
        <taxon>Bacillota</taxon>
        <taxon>Clostridia</taxon>
        <taxon>Eubacteriales</taxon>
        <taxon>Eubacteriaceae</taxon>
        <taxon>Gallibacter</taxon>
    </lineage>
</organism>
<dbReference type="EMBL" id="JADCKA010000002">
    <property type="protein sequence ID" value="MBE5035141.1"/>
    <property type="molecule type" value="Genomic_DNA"/>
</dbReference>
<feature type="transmembrane region" description="Helical" evidence="8">
    <location>
        <begin position="229"/>
        <end position="249"/>
    </location>
</feature>
<evidence type="ECO:0000256" key="7">
    <source>
        <dbReference type="ARBA" id="ARBA00023136"/>
    </source>
</evidence>
<feature type="transmembrane region" description="Helical" evidence="8">
    <location>
        <begin position="437"/>
        <end position="456"/>
    </location>
</feature>
<feature type="transmembrane region" description="Helical" evidence="8">
    <location>
        <begin position="196"/>
        <end position="217"/>
    </location>
</feature>
<evidence type="ECO:0000256" key="5">
    <source>
        <dbReference type="ARBA" id="ARBA00022692"/>
    </source>
</evidence>
<reference evidence="9 10" key="1">
    <citation type="submission" date="2020-10" db="EMBL/GenBank/DDBJ databases">
        <title>ChiBAC.</title>
        <authorList>
            <person name="Zenner C."/>
            <person name="Hitch T.C.A."/>
            <person name="Clavel T."/>
        </authorList>
    </citation>
    <scope>NUCLEOTIDE SEQUENCE [LARGE SCALE GENOMIC DNA]</scope>
    <source>
        <strain evidence="9 10">DSM 108706</strain>
    </source>
</reference>
<feature type="transmembrane region" description="Helical" evidence="8">
    <location>
        <begin position="15"/>
        <end position="41"/>
    </location>
</feature>
<keyword evidence="8" id="KW-0769">Symport</keyword>
<evidence type="ECO:0000313" key="9">
    <source>
        <dbReference type="EMBL" id="MBE5035141.1"/>
    </source>
</evidence>
<dbReference type="PANTHER" id="PTHR30330">
    <property type="entry name" value="AGSS FAMILY TRANSPORTER, SODIUM-ALANINE"/>
    <property type="match status" value="1"/>
</dbReference>
<accession>A0ABR9QW91</accession>
<dbReference type="NCBIfam" id="TIGR00835">
    <property type="entry name" value="agcS"/>
    <property type="match status" value="1"/>
</dbReference>
<dbReference type="Proteomes" id="UP001516588">
    <property type="component" value="Unassembled WGS sequence"/>
</dbReference>
<dbReference type="PANTHER" id="PTHR30330:SF3">
    <property type="entry name" value="TRANSCRIPTIONAL REGULATOR, LRP FAMILY"/>
    <property type="match status" value="1"/>
</dbReference>
<feature type="transmembrane region" description="Helical" evidence="8">
    <location>
        <begin position="363"/>
        <end position="390"/>
    </location>
</feature>
<proteinExistence type="inferred from homology"/>
<feature type="transmembrane region" description="Helical" evidence="8">
    <location>
        <begin position="269"/>
        <end position="290"/>
    </location>
</feature>
<keyword evidence="3 8" id="KW-0813">Transport</keyword>
<keyword evidence="5 8" id="KW-0812">Transmembrane</keyword>
<protein>
    <submittedName>
        <fullName evidence="9">Alanine:cation symporter family protein</fullName>
    </submittedName>
</protein>
<feature type="transmembrane region" description="Helical" evidence="8">
    <location>
        <begin position="95"/>
        <end position="112"/>
    </location>
</feature>
<keyword evidence="6 8" id="KW-1133">Transmembrane helix</keyword>
<evidence type="ECO:0000256" key="3">
    <source>
        <dbReference type="ARBA" id="ARBA00022448"/>
    </source>
</evidence>
<evidence type="ECO:0000256" key="1">
    <source>
        <dbReference type="ARBA" id="ARBA00004651"/>
    </source>
</evidence>
<evidence type="ECO:0000256" key="8">
    <source>
        <dbReference type="RuleBase" id="RU363064"/>
    </source>
</evidence>
<feature type="transmembrane region" description="Helical" evidence="8">
    <location>
        <begin position="62"/>
        <end position="89"/>
    </location>
</feature>
<comment type="similarity">
    <text evidence="2 8">Belongs to the alanine or glycine:cation symporter (AGCS) (TC 2.A.25) family.</text>
</comment>
<evidence type="ECO:0000313" key="10">
    <source>
        <dbReference type="Proteomes" id="UP001516588"/>
    </source>
</evidence>
<evidence type="ECO:0000256" key="4">
    <source>
        <dbReference type="ARBA" id="ARBA00022475"/>
    </source>
</evidence>
<dbReference type="Pfam" id="PF01235">
    <property type="entry name" value="Na_Ala_symp"/>
    <property type="match status" value="1"/>
</dbReference>
<comment type="caution">
    <text evidence="9">The sequence shown here is derived from an EMBL/GenBank/DDBJ whole genome shotgun (WGS) entry which is preliminary data.</text>
</comment>
<feature type="transmembrane region" description="Helical" evidence="8">
    <location>
        <begin position="323"/>
        <end position="343"/>
    </location>
</feature>
<evidence type="ECO:0000256" key="2">
    <source>
        <dbReference type="ARBA" id="ARBA00009261"/>
    </source>
</evidence>